<dbReference type="InterPro" id="IPR002938">
    <property type="entry name" value="FAD-bd"/>
</dbReference>
<dbReference type="InterPro" id="IPR050493">
    <property type="entry name" value="FAD-dep_Monooxygenase_BioMet"/>
</dbReference>
<evidence type="ECO:0000313" key="5">
    <source>
        <dbReference type="Proteomes" id="UP000217141"/>
    </source>
</evidence>
<dbReference type="EMBL" id="CP022746">
    <property type="protein sequence ID" value="ASY45894.1"/>
    <property type="molecule type" value="Genomic_DNA"/>
</dbReference>
<dbReference type="Pfam" id="PF01494">
    <property type="entry name" value="FAD_binding_3"/>
    <property type="match status" value="1"/>
</dbReference>
<dbReference type="PANTHER" id="PTHR13789:SF309">
    <property type="entry name" value="PUTATIVE (AFU_ORTHOLOGUE AFUA_6G14510)-RELATED"/>
    <property type="match status" value="1"/>
</dbReference>
<name>A0A249MXL1_SPHXE</name>
<dbReference type="KEGG" id="shyd:CJD35_15235"/>
<dbReference type="PANTHER" id="PTHR13789">
    <property type="entry name" value="MONOOXYGENASE"/>
    <property type="match status" value="1"/>
</dbReference>
<reference evidence="4 5" key="1">
    <citation type="submission" date="2017-08" db="EMBL/GenBank/DDBJ databases">
        <title>Whole Genome Sequence of Sphingobium hydrophobicum C1: Insights into Adaption to the Electronic-waste Contaminated Sediment.</title>
        <authorList>
            <person name="Song D."/>
            <person name="Chen X."/>
            <person name="Xu M."/>
        </authorList>
    </citation>
    <scope>NUCLEOTIDE SEQUENCE [LARGE SCALE GENOMIC DNA]</scope>
    <source>
        <strain evidence="4 5">C1</strain>
    </source>
</reference>
<dbReference type="RefSeq" id="WP_017183446.1">
    <property type="nucleotide sequence ID" value="NZ_CP022746.1"/>
</dbReference>
<keyword evidence="2 4" id="KW-0503">Monooxygenase</keyword>
<sequence>MRGLNIAIAGCGPCGLAAALLLHRAGHQVTLFERFDTPRPIGSGLMIQPTGMAVLGRLGLLDDVLRRGSRIDRLFGKAGDRVVLDVHYAALRHRAMFGIGIHRASLFAILHEAVLRAGITVHTGRTLVDSEPVGAQRTLRFADGETSIPYDLVVDALGTRTPLAPPTGRELAYGALWASLDLPQDARFDPHALAQRYDRASIMAGVLPIGIPPGAMTPKAAFFWSLRADRLGDWHRAGLGPWKARVTALWPACAPLLDQIDDPDQLTFARYAHRTLRSPAERALVHIGDAWHSASPQLGQGANMALLDAWALAKGLADANGVDEGVRLGIKLRRRHVLTYQWLTALFTPVYQSDSRLLPLIRDRFVGPLSKFWPATSIQAAMVSGLVADPLGPLGLESALHRPAPESVAA</sequence>
<evidence type="ECO:0000256" key="1">
    <source>
        <dbReference type="ARBA" id="ARBA00023002"/>
    </source>
</evidence>
<dbReference type="InterPro" id="IPR036188">
    <property type="entry name" value="FAD/NAD-bd_sf"/>
</dbReference>
<dbReference type="PRINTS" id="PR00420">
    <property type="entry name" value="RNGMNOXGNASE"/>
</dbReference>
<gene>
    <name evidence="4" type="ORF">CJD35_15235</name>
</gene>
<keyword evidence="1" id="KW-0560">Oxidoreductase</keyword>
<dbReference type="SUPFAM" id="SSF51905">
    <property type="entry name" value="FAD/NAD(P)-binding domain"/>
    <property type="match status" value="1"/>
</dbReference>
<dbReference type="GO" id="GO:0004497">
    <property type="term" value="F:monooxygenase activity"/>
    <property type="evidence" value="ECO:0007669"/>
    <property type="project" value="UniProtKB-KW"/>
</dbReference>
<dbReference type="AlphaFoldDB" id="A0A249MXL1"/>
<evidence type="ECO:0000313" key="4">
    <source>
        <dbReference type="EMBL" id="ASY45894.1"/>
    </source>
</evidence>
<organism evidence="4 5">
    <name type="scientific">Sphingobium xenophagum</name>
    <dbReference type="NCBI Taxonomy" id="121428"/>
    <lineage>
        <taxon>Bacteria</taxon>
        <taxon>Pseudomonadati</taxon>
        <taxon>Pseudomonadota</taxon>
        <taxon>Alphaproteobacteria</taxon>
        <taxon>Sphingomonadales</taxon>
        <taxon>Sphingomonadaceae</taxon>
        <taxon>Sphingobium</taxon>
    </lineage>
</organism>
<accession>A0A249MXL1</accession>
<proteinExistence type="predicted"/>
<dbReference type="Gene3D" id="3.50.50.60">
    <property type="entry name" value="FAD/NAD(P)-binding domain"/>
    <property type="match status" value="1"/>
</dbReference>
<feature type="domain" description="FAD-binding" evidence="3">
    <location>
        <begin position="6"/>
        <end position="318"/>
    </location>
</feature>
<evidence type="ECO:0000259" key="3">
    <source>
        <dbReference type="Pfam" id="PF01494"/>
    </source>
</evidence>
<evidence type="ECO:0000256" key="2">
    <source>
        <dbReference type="ARBA" id="ARBA00023033"/>
    </source>
</evidence>
<dbReference type="Proteomes" id="UP000217141">
    <property type="component" value="Chromosome II"/>
</dbReference>
<protein>
    <submittedName>
        <fullName evidence="4">FAD-dependent monooxygenase</fullName>
    </submittedName>
</protein>
<dbReference type="GO" id="GO:0071949">
    <property type="term" value="F:FAD binding"/>
    <property type="evidence" value="ECO:0007669"/>
    <property type="project" value="InterPro"/>
</dbReference>